<keyword evidence="4 9" id="KW-0256">Endoplasmic reticulum</keyword>
<evidence type="ECO:0000313" key="11">
    <source>
        <dbReference type="EMBL" id="EPX74713.1"/>
    </source>
</evidence>
<dbReference type="PANTHER" id="PTHR12804">
    <property type="entry name" value="MICROSOMAL SIGNAL PEPTIDASE 23 KD SUBUNIT SPC22/23"/>
    <property type="match status" value="1"/>
</dbReference>
<dbReference type="GO" id="GO:0006465">
    <property type="term" value="P:signal peptide processing"/>
    <property type="evidence" value="ECO:0007669"/>
    <property type="project" value="UniProtKB-UniRule"/>
</dbReference>
<sequence>MLLDTTSNRASAFFSKVSSMLILLCAIITVQNIVKAPNVDKVFPANVHYAKYKPARFYHAFHNKKQNYAQVKFDLDADFSNLWNWNTKHVVVYLVASYPTEKHDVNNVIVWDRILSTPDESHLQVKNALSNLHAHPFHEYSNDFSNLEANYTMHWTVSPKLGFLAWGSGMSSLGVPFTKI</sequence>
<keyword evidence="6 10" id="KW-1133">Transmembrane helix</keyword>
<dbReference type="EMBL" id="KE503206">
    <property type="protein sequence ID" value="EPX74713.1"/>
    <property type="molecule type" value="Genomic_DNA"/>
</dbReference>
<dbReference type="PANTHER" id="PTHR12804:SF0">
    <property type="entry name" value="SIGNAL PEPTIDASE COMPLEX SUBUNIT 3"/>
    <property type="match status" value="1"/>
</dbReference>
<evidence type="ECO:0000256" key="10">
    <source>
        <dbReference type="SAM" id="Phobius"/>
    </source>
</evidence>
<dbReference type="PIRSF" id="PIRSF016089">
    <property type="entry name" value="SPC22"/>
    <property type="match status" value="1"/>
</dbReference>
<organism evidence="11 12">
    <name type="scientific">Schizosaccharomyces octosporus (strain yFS286)</name>
    <name type="common">Fission yeast</name>
    <name type="synonym">Octosporomyces octosporus</name>
    <dbReference type="NCBI Taxonomy" id="483514"/>
    <lineage>
        <taxon>Eukaryota</taxon>
        <taxon>Fungi</taxon>
        <taxon>Dikarya</taxon>
        <taxon>Ascomycota</taxon>
        <taxon>Taphrinomycotina</taxon>
        <taxon>Schizosaccharomycetes</taxon>
        <taxon>Schizosaccharomycetales</taxon>
        <taxon>Schizosaccharomycetaceae</taxon>
        <taxon>Schizosaccharomyces</taxon>
    </lineage>
</organism>
<comment type="similarity">
    <text evidence="2 9">Belongs to the SPCS3 family.</text>
</comment>
<dbReference type="OrthoDB" id="10261524at2759"/>
<protein>
    <recommendedName>
        <fullName evidence="9">Signal peptidase subunit 3</fullName>
    </recommendedName>
</protein>
<dbReference type="Pfam" id="PF04573">
    <property type="entry name" value="SPC22"/>
    <property type="match status" value="1"/>
</dbReference>
<dbReference type="OMA" id="LAIMCIM"/>
<evidence type="ECO:0000256" key="6">
    <source>
        <dbReference type="ARBA" id="ARBA00022989"/>
    </source>
</evidence>
<dbReference type="InterPro" id="IPR007653">
    <property type="entry name" value="SPC3"/>
</dbReference>
<dbReference type="RefSeq" id="XP_013016143.1">
    <property type="nucleotide sequence ID" value="XM_013160689.1"/>
</dbReference>
<evidence type="ECO:0000313" key="12">
    <source>
        <dbReference type="Proteomes" id="UP000016088"/>
    </source>
</evidence>
<accession>S9Q500</accession>
<evidence type="ECO:0000256" key="8">
    <source>
        <dbReference type="ARBA" id="ARBA00045670"/>
    </source>
</evidence>
<proteinExistence type="inferred from homology"/>
<keyword evidence="7 9" id="KW-0472">Membrane</keyword>
<keyword evidence="3 10" id="KW-0812">Transmembrane</keyword>
<evidence type="ECO:0000256" key="1">
    <source>
        <dbReference type="ARBA" id="ARBA00004648"/>
    </source>
</evidence>
<name>S9Q500_SCHOY</name>
<evidence type="ECO:0000256" key="5">
    <source>
        <dbReference type="ARBA" id="ARBA00022968"/>
    </source>
</evidence>
<dbReference type="GeneID" id="25031173"/>
<dbReference type="VEuPathDB" id="FungiDB:SOCG_02195"/>
<feature type="transmembrane region" description="Helical" evidence="10">
    <location>
        <begin position="12"/>
        <end position="34"/>
    </location>
</feature>
<dbReference type="eggNOG" id="KOG3372">
    <property type="taxonomic scope" value="Eukaryota"/>
</dbReference>
<reference evidence="11 12" key="1">
    <citation type="journal article" date="2011" name="Science">
        <title>Comparative functional genomics of the fission yeasts.</title>
        <authorList>
            <person name="Rhind N."/>
            <person name="Chen Z."/>
            <person name="Yassour M."/>
            <person name="Thompson D.A."/>
            <person name="Haas B.J."/>
            <person name="Habib N."/>
            <person name="Wapinski I."/>
            <person name="Roy S."/>
            <person name="Lin M.F."/>
            <person name="Heiman D.I."/>
            <person name="Young S.K."/>
            <person name="Furuya K."/>
            <person name="Guo Y."/>
            <person name="Pidoux A."/>
            <person name="Chen H.M."/>
            <person name="Robbertse B."/>
            <person name="Goldberg J.M."/>
            <person name="Aoki K."/>
            <person name="Bayne E.H."/>
            <person name="Berlin A.M."/>
            <person name="Desjardins C.A."/>
            <person name="Dobbs E."/>
            <person name="Dukaj L."/>
            <person name="Fan L."/>
            <person name="FitzGerald M.G."/>
            <person name="French C."/>
            <person name="Gujja S."/>
            <person name="Hansen K."/>
            <person name="Keifenheim D."/>
            <person name="Levin J.Z."/>
            <person name="Mosher R.A."/>
            <person name="Mueller C.A."/>
            <person name="Pfiffner J."/>
            <person name="Priest M."/>
            <person name="Russ C."/>
            <person name="Smialowska A."/>
            <person name="Swoboda P."/>
            <person name="Sykes S.M."/>
            <person name="Vaughn M."/>
            <person name="Vengrova S."/>
            <person name="Yoder R."/>
            <person name="Zeng Q."/>
            <person name="Allshire R."/>
            <person name="Baulcombe D."/>
            <person name="Birren B.W."/>
            <person name="Brown W."/>
            <person name="Ekwall K."/>
            <person name="Kellis M."/>
            <person name="Leatherwood J."/>
            <person name="Levin H."/>
            <person name="Margalit H."/>
            <person name="Martienssen R."/>
            <person name="Nieduszynski C.A."/>
            <person name="Spatafora J.W."/>
            <person name="Friedman N."/>
            <person name="Dalgaard J.Z."/>
            <person name="Baumann P."/>
            <person name="Niki H."/>
            <person name="Regev A."/>
            <person name="Nusbaum C."/>
        </authorList>
    </citation>
    <scope>NUCLEOTIDE SEQUENCE [LARGE SCALE GENOMIC DNA]</scope>
    <source>
        <strain evidence="12">yFS286</strain>
    </source>
</reference>
<keyword evidence="5" id="KW-0735">Signal-anchor</keyword>
<comment type="subcellular location">
    <subcellularLocation>
        <location evidence="1">Endoplasmic reticulum membrane</location>
        <topology evidence="1">Single-pass type II membrane protein</topology>
    </subcellularLocation>
</comment>
<gene>
    <name evidence="11" type="ORF">SOCG_02195</name>
</gene>
<evidence type="ECO:0000256" key="4">
    <source>
        <dbReference type="ARBA" id="ARBA00022824"/>
    </source>
</evidence>
<keyword evidence="12" id="KW-1185">Reference proteome</keyword>
<comment type="function">
    <text evidence="8">Essential component of the signal peptidase complex (SPC) which catalyzes the cleavage of N-terminal signal sequences from nascent proteins as they are translocated into the lumen of the endoplasmic reticulum. Essential for the SPC catalytic activity, possibly by stabilizing and positioning the active center of the complex close to the lumenal surface. Essential for viability.</text>
</comment>
<evidence type="ECO:0000256" key="2">
    <source>
        <dbReference type="ARBA" id="ARBA00009289"/>
    </source>
</evidence>
<evidence type="ECO:0000256" key="3">
    <source>
        <dbReference type="ARBA" id="ARBA00022692"/>
    </source>
</evidence>
<dbReference type="GO" id="GO:0005787">
    <property type="term" value="C:signal peptidase complex"/>
    <property type="evidence" value="ECO:0007669"/>
    <property type="project" value="UniProtKB-UniRule"/>
</dbReference>
<evidence type="ECO:0000256" key="7">
    <source>
        <dbReference type="ARBA" id="ARBA00023136"/>
    </source>
</evidence>
<dbReference type="AlphaFoldDB" id="S9Q500"/>
<dbReference type="Proteomes" id="UP000016088">
    <property type="component" value="Unassembled WGS sequence"/>
</dbReference>
<evidence type="ECO:0000256" key="9">
    <source>
        <dbReference type="PIRNR" id="PIRNR016089"/>
    </source>
</evidence>
<dbReference type="HOGENOM" id="CLU_068714_2_1_1"/>
<dbReference type="GO" id="GO:0045047">
    <property type="term" value="P:protein targeting to ER"/>
    <property type="evidence" value="ECO:0007669"/>
    <property type="project" value="TreeGrafter"/>
</dbReference>